<feature type="compositionally biased region" description="Polar residues" evidence="1">
    <location>
        <begin position="396"/>
        <end position="411"/>
    </location>
</feature>
<dbReference type="Proteomes" id="UP000639338">
    <property type="component" value="Unassembled WGS sequence"/>
</dbReference>
<evidence type="ECO:0000313" key="2">
    <source>
        <dbReference type="EMBL" id="KAF7987969.1"/>
    </source>
</evidence>
<feature type="compositionally biased region" description="Basic residues" evidence="1">
    <location>
        <begin position="424"/>
        <end position="434"/>
    </location>
</feature>
<sequence length="446" mass="51436">MRQIIANSVFREVIKHKTRLLNEDFNILDQKICKIFTCEKPEQLYYIPKISGCKAKNIKAVASRGKLPLIYRKFNYKKKNVYNEKGKEETLNKIDDDDDNIDDGLKKKKDWLKTNREPKELVLKNWVDTMKIRKSSNYNTTDDFIQDWPILSEPIAAELIKHDFDDMKSSLKKELNATTLSKLINELCVVRKKNINETAKNYIEIIKKNNNNNIIIAHQIKLASYLLPPSAQIARGWKPSVAESEDSLMLLASTNDEVDQVIIDRANKLKEYKLTSQPIIVVVGESWTKITDFYTCIDGLKYKFDNLLEALDSLFCCFFVYDLKYPLESKTVCSVISKDLYGFTLNENLIKVNEVLIDLECLRSKQKPEVVTSTVQINNDNNESTSVNDDNDNTEGETSLPTKDGDSSTSPKETDVENDEPPRKRMKPFQFKKKSNTELLQRNKSK</sequence>
<evidence type="ECO:0000313" key="3">
    <source>
        <dbReference type="Proteomes" id="UP000639338"/>
    </source>
</evidence>
<keyword evidence="3" id="KW-1185">Reference proteome</keyword>
<evidence type="ECO:0000256" key="1">
    <source>
        <dbReference type="SAM" id="MobiDB-lite"/>
    </source>
</evidence>
<feature type="compositionally biased region" description="Polar residues" evidence="1">
    <location>
        <begin position="373"/>
        <end position="388"/>
    </location>
</feature>
<dbReference type="AlphaFoldDB" id="A0A834XME4"/>
<feature type="compositionally biased region" description="Polar residues" evidence="1">
    <location>
        <begin position="437"/>
        <end position="446"/>
    </location>
</feature>
<dbReference type="EMBL" id="JACMRX010000006">
    <property type="protein sequence ID" value="KAF7987969.1"/>
    <property type="molecule type" value="Genomic_DNA"/>
</dbReference>
<comment type="caution">
    <text evidence="2">The sequence shown here is derived from an EMBL/GenBank/DDBJ whole genome shotgun (WGS) entry which is preliminary data.</text>
</comment>
<proteinExistence type="predicted"/>
<feature type="region of interest" description="Disordered" evidence="1">
    <location>
        <begin position="373"/>
        <end position="446"/>
    </location>
</feature>
<feature type="compositionally biased region" description="Basic and acidic residues" evidence="1">
    <location>
        <begin position="412"/>
        <end position="423"/>
    </location>
</feature>
<accession>A0A834XME4</accession>
<gene>
    <name evidence="2" type="ORF">HCN44_004785</name>
</gene>
<name>A0A834XME4_APHGI</name>
<dbReference type="OrthoDB" id="7698488at2759"/>
<organism evidence="2 3">
    <name type="scientific">Aphidius gifuensis</name>
    <name type="common">Parasitoid wasp</name>
    <dbReference type="NCBI Taxonomy" id="684658"/>
    <lineage>
        <taxon>Eukaryota</taxon>
        <taxon>Metazoa</taxon>
        <taxon>Ecdysozoa</taxon>
        <taxon>Arthropoda</taxon>
        <taxon>Hexapoda</taxon>
        <taxon>Insecta</taxon>
        <taxon>Pterygota</taxon>
        <taxon>Neoptera</taxon>
        <taxon>Endopterygota</taxon>
        <taxon>Hymenoptera</taxon>
        <taxon>Apocrita</taxon>
        <taxon>Ichneumonoidea</taxon>
        <taxon>Braconidae</taxon>
        <taxon>Aphidiinae</taxon>
        <taxon>Aphidius</taxon>
    </lineage>
</organism>
<protein>
    <submittedName>
        <fullName evidence="2">Uncharacterized protein</fullName>
    </submittedName>
</protein>
<reference evidence="2 3" key="1">
    <citation type="submission" date="2020-08" db="EMBL/GenBank/DDBJ databases">
        <title>Aphidius gifuensis genome sequencing and assembly.</title>
        <authorList>
            <person name="Du Z."/>
        </authorList>
    </citation>
    <scope>NUCLEOTIDE SEQUENCE [LARGE SCALE GENOMIC DNA]</scope>
    <source>
        <strain evidence="2">YNYX2018</strain>
        <tissue evidence="2">Adults</tissue>
    </source>
</reference>